<dbReference type="PIRSF" id="PIRSF010631">
    <property type="entry name" value="A-rhamnsds"/>
    <property type="match status" value="1"/>
</dbReference>
<dbReference type="InterPro" id="IPR012341">
    <property type="entry name" value="6hp_glycosidase-like_sf"/>
</dbReference>
<dbReference type="Proteomes" id="UP000536179">
    <property type="component" value="Unassembled WGS sequence"/>
</dbReference>
<dbReference type="Pfam" id="PF17390">
    <property type="entry name" value="Bac_rhamnosid_C"/>
    <property type="match status" value="1"/>
</dbReference>
<proteinExistence type="predicted"/>
<dbReference type="PANTHER" id="PTHR33307">
    <property type="entry name" value="ALPHA-RHAMNOSIDASE (EUROFUNG)"/>
    <property type="match status" value="1"/>
</dbReference>
<feature type="signal peptide" evidence="4">
    <location>
        <begin position="1"/>
        <end position="22"/>
    </location>
</feature>
<keyword evidence="9" id="KW-0326">Glycosidase</keyword>
<dbReference type="InterPro" id="IPR008902">
    <property type="entry name" value="Rhamnosid_concanavalin"/>
</dbReference>
<evidence type="ECO:0000259" key="8">
    <source>
        <dbReference type="Pfam" id="PF17390"/>
    </source>
</evidence>
<evidence type="ECO:0000256" key="1">
    <source>
        <dbReference type="ARBA" id="ARBA00001445"/>
    </source>
</evidence>
<comment type="catalytic activity">
    <reaction evidence="1">
        <text>Hydrolysis of terminal non-reducing alpha-L-rhamnose residues in alpha-L-rhamnosides.</text>
        <dbReference type="EC" id="3.2.1.40"/>
    </reaction>
</comment>
<dbReference type="InterPro" id="IPR035398">
    <property type="entry name" value="Bac_rhamnosid_C"/>
</dbReference>
<keyword evidence="10" id="KW-1185">Reference proteome</keyword>
<dbReference type="Gene3D" id="1.50.10.10">
    <property type="match status" value="1"/>
</dbReference>
<accession>A0A7W5H5E4</accession>
<evidence type="ECO:0000256" key="2">
    <source>
        <dbReference type="ARBA" id="ARBA00012652"/>
    </source>
</evidence>
<dbReference type="Pfam" id="PF25788">
    <property type="entry name" value="Ig_Rha78A_N"/>
    <property type="match status" value="1"/>
</dbReference>
<dbReference type="InterPro" id="IPR013737">
    <property type="entry name" value="Bac_rhamnosid_N"/>
</dbReference>
<evidence type="ECO:0000259" key="5">
    <source>
        <dbReference type="Pfam" id="PF05592"/>
    </source>
</evidence>
<feature type="domain" description="Bacterial alpha-L-rhamnosidase N-terminal" evidence="6">
    <location>
        <begin position="347"/>
        <end position="509"/>
    </location>
</feature>
<dbReference type="Pfam" id="PF05592">
    <property type="entry name" value="Bac_rhamnosid"/>
    <property type="match status" value="1"/>
</dbReference>
<organism evidence="9 10">
    <name type="scientific">Aporhodopirellula rubra</name>
    <dbReference type="NCBI Taxonomy" id="980271"/>
    <lineage>
        <taxon>Bacteria</taxon>
        <taxon>Pseudomonadati</taxon>
        <taxon>Planctomycetota</taxon>
        <taxon>Planctomycetia</taxon>
        <taxon>Pirellulales</taxon>
        <taxon>Pirellulaceae</taxon>
        <taxon>Aporhodopirellula</taxon>
    </lineage>
</organism>
<feature type="domain" description="Alpha-L-rhamnosidase concanavalin-like" evidence="5">
    <location>
        <begin position="611"/>
        <end position="709"/>
    </location>
</feature>
<evidence type="ECO:0000259" key="7">
    <source>
        <dbReference type="Pfam" id="PF17389"/>
    </source>
</evidence>
<dbReference type="Pfam" id="PF17389">
    <property type="entry name" value="Bac_rhamnosid6H"/>
    <property type="match status" value="1"/>
</dbReference>
<name>A0A7W5H5E4_9BACT</name>
<protein>
    <recommendedName>
        <fullName evidence="2">alpha-L-rhamnosidase</fullName>
        <ecNumber evidence="2">3.2.1.40</ecNumber>
    </recommendedName>
</protein>
<dbReference type="InterPro" id="IPR008928">
    <property type="entry name" value="6-hairpin_glycosidase_sf"/>
</dbReference>
<feature type="domain" description="Alpha-L-rhamnosidase six-hairpin glycosidase" evidence="7">
    <location>
        <begin position="713"/>
        <end position="1045"/>
    </location>
</feature>
<evidence type="ECO:0000313" key="10">
    <source>
        <dbReference type="Proteomes" id="UP000536179"/>
    </source>
</evidence>
<dbReference type="SUPFAM" id="SSF48208">
    <property type="entry name" value="Six-hairpin glycosidases"/>
    <property type="match status" value="1"/>
</dbReference>
<evidence type="ECO:0000259" key="6">
    <source>
        <dbReference type="Pfam" id="PF08531"/>
    </source>
</evidence>
<reference evidence="9 10" key="1">
    <citation type="submission" date="2020-08" db="EMBL/GenBank/DDBJ databases">
        <title>Genomic Encyclopedia of Type Strains, Phase III (KMG-III): the genomes of soil and plant-associated and newly described type strains.</title>
        <authorList>
            <person name="Whitman W."/>
        </authorList>
    </citation>
    <scope>NUCLEOTIDE SEQUENCE [LARGE SCALE GENOMIC DNA]</scope>
    <source>
        <strain evidence="9 10">CECT 8075</strain>
    </source>
</reference>
<dbReference type="RefSeq" id="WP_184303760.1">
    <property type="nucleotide sequence ID" value="NZ_JACHXU010000004.1"/>
</dbReference>
<feature type="domain" description="Alpha-L-rhamnosidase C-terminal" evidence="8">
    <location>
        <begin position="1049"/>
        <end position="1122"/>
    </location>
</feature>
<dbReference type="Pfam" id="PF08531">
    <property type="entry name" value="Bac_rhamnosid_N"/>
    <property type="match status" value="1"/>
</dbReference>
<evidence type="ECO:0000256" key="4">
    <source>
        <dbReference type="SAM" id="SignalP"/>
    </source>
</evidence>
<gene>
    <name evidence="9" type="ORF">FHS27_001629</name>
</gene>
<dbReference type="GO" id="GO:0005975">
    <property type="term" value="P:carbohydrate metabolic process"/>
    <property type="evidence" value="ECO:0007669"/>
    <property type="project" value="InterPro"/>
</dbReference>
<dbReference type="InterPro" id="IPR035396">
    <property type="entry name" value="Bac_rhamnosid6H"/>
</dbReference>
<sequence>MKLSVMVLGCLSLLIGNPTVSAEFTPTDLRCEYRETPLGIDVVAPRLSWVTEARRVEGSKRGWNQTAYQVLVASSEERLDRDQGDLWDSGKVISAQSNQLEYAGTPLTSNMRCFWKVRVWGNEATPSGWSSNGSWTMGLLKPDDWQAKWIGYDKAYHPSPEEASDNKKLNVQGLKWVQMASEHGKLSVDTCLRRRIELPADRKVKRAVVACYAFHFCEVSVNGTPIGEAAHWEQTSRLDATDLMHPGSNVITLVVSNTDPHLPAAIGRVVVQFETGDDLVVPLDNTWKATQNPPTGWEQPGFDDTSWPAAAMIDSPWYGPPLVSDLARVPAPFLRKEFSINNGNSQEIKRATVYVTALGTYELHLNGQRVGNDVLAPGWTEFRKRVHYQTYDVTSQVTSGSNAIGAVLGDGWYASDLAFIGRRNLYGGPPRFLAQLVIELADGTTQVIGTDESWKATYGPILHADLLLGCEYDTRLEMAGWDKTGFPDESWKPVVLGAGVHQEIDVTNVVKAAEQNNRVNLQVENDLFGDDPAFNQIKSLRVVYQHDGIEETKTVGEHETLDLAGENLVILSAHYGKRSTLEEDLRVEASVAEPARVIQELSAKSISQPDANRWIFDLGQNMVGWTRLKIRGGQPGQRLTIRHSEMLNDDGTIYTAALRSCPATDYFILSGKDEEILEPKFTFHGFRYVEIRGLTSEPPLDTVTGIVVHTPMRRTGQFECSYPMLNQLYSNILWGQKGNYLEVPTDCPQRDERMGWTGDTQFFAPTAAYNFDVANFFTRWLQTCEDDQFPDGRFPHVVPDLMGEGGSTAWGDAALICTYNLYHAYGDTRVVADRFDSLERYMKWLDGRTNNGISDVGGYGDWLNAGGGAKKEVIDTAYHAYLARIMSEMAAAIGRVDESEHYKQLHETVKTAFAKEFVQPDGSLVESSQTGYALAFSMDLLPTEMKQKAADQFVNEIKRFDWHLATGFIGTPRLLPALSAAGRDDVAYRLLFNDTYPSWLFPVKNGATTMWERWNGWTPEDGFGNVGMNSFNHYAFGAVGEYLYGGVGGIQATSPGYKTFQVSPAIGQGLTWANTEFDSIYGRITSNWKHENGRLTMDVTIPTNTSATVRVPTSDASLVTESGTPVSQADGVKLLRTERNAAVYRVGSGTYQFQSTFPKASSPGN</sequence>
<dbReference type="AlphaFoldDB" id="A0A7W5H5E4"/>
<keyword evidence="4" id="KW-0732">Signal</keyword>
<keyword evidence="3 9" id="KW-0378">Hydrolase</keyword>
<evidence type="ECO:0000256" key="3">
    <source>
        <dbReference type="ARBA" id="ARBA00022801"/>
    </source>
</evidence>
<comment type="caution">
    <text evidence="9">The sequence shown here is derived from an EMBL/GenBank/DDBJ whole genome shotgun (WGS) entry which is preliminary data.</text>
</comment>
<dbReference type="GO" id="GO:0030596">
    <property type="term" value="F:alpha-L-rhamnosidase activity"/>
    <property type="evidence" value="ECO:0007669"/>
    <property type="project" value="UniProtKB-EC"/>
</dbReference>
<dbReference type="EC" id="3.2.1.40" evidence="2"/>
<dbReference type="PANTHER" id="PTHR33307:SF6">
    <property type="entry name" value="ALPHA-RHAMNOSIDASE (EUROFUNG)-RELATED"/>
    <property type="match status" value="1"/>
</dbReference>
<feature type="chain" id="PRO_5030684532" description="alpha-L-rhamnosidase" evidence="4">
    <location>
        <begin position="23"/>
        <end position="1165"/>
    </location>
</feature>
<dbReference type="InterPro" id="IPR013783">
    <property type="entry name" value="Ig-like_fold"/>
</dbReference>
<dbReference type="Gene3D" id="2.60.420.10">
    <property type="entry name" value="Maltose phosphorylase, domain 3"/>
    <property type="match status" value="1"/>
</dbReference>
<dbReference type="InterPro" id="IPR016007">
    <property type="entry name" value="Alpha_rhamnosid"/>
</dbReference>
<dbReference type="SUPFAM" id="SSF49785">
    <property type="entry name" value="Galactose-binding domain-like"/>
    <property type="match status" value="2"/>
</dbReference>
<evidence type="ECO:0000313" key="9">
    <source>
        <dbReference type="EMBL" id="MBB3205825.1"/>
    </source>
</evidence>
<dbReference type="EMBL" id="JACHXU010000004">
    <property type="protein sequence ID" value="MBB3205825.1"/>
    <property type="molecule type" value="Genomic_DNA"/>
</dbReference>
<dbReference type="InterPro" id="IPR008979">
    <property type="entry name" value="Galactose-bd-like_sf"/>
</dbReference>
<dbReference type="Gene3D" id="2.60.120.260">
    <property type="entry name" value="Galactose-binding domain-like"/>
    <property type="match status" value="3"/>
</dbReference>
<dbReference type="Gene3D" id="2.60.40.10">
    <property type="entry name" value="Immunoglobulins"/>
    <property type="match status" value="1"/>
</dbReference>